<evidence type="ECO:0000313" key="1">
    <source>
        <dbReference type="EMBL" id="RNB50379.1"/>
    </source>
</evidence>
<evidence type="ECO:0000313" key="2">
    <source>
        <dbReference type="Proteomes" id="UP000275048"/>
    </source>
</evidence>
<gene>
    <name evidence="1" type="ORF">EDM22_07730</name>
</gene>
<dbReference type="EMBL" id="RHHB01000009">
    <property type="protein sequence ID" value="RNB50379.1"/>
    <property type="molecule type" value="Genomic_DNA"/>
</dbReference>
<accession>A0A3M8AH21</accession>
<dbReference type="AlphaFoldDB" id="A0A3M8AH21"/>
<sequence>MDFDAPDDFAGAAIDDVASASRETADELARIEAAPLGERSIGYDTLAGRLRAELERSDPSRDV</sequence>
<protein>
    <submittedName>
        <fullName evidence="1">Uncharacterized protein</fullName>
    </submittedName>
</protein>
<reference evidence="1 2" key="1">
    <citation type="submission" date="2018-10" db="EMBL/GenBank/DDBJ databases">
        <title>Isolation, diversity and antibacterial activity of antinobacteria from the wheat rhizosphere soil.</title>
        <authorList>
            <person name="Sun T."/>
        </authorList>
    </citation>
    <scope>NUCLEOTIDE SEQUENCE [LARGE SCALE GENOMIC DNA]</scope>
    <source>
        <strain evidence="1 2">SJ-23</strain>
    </source>
</reference>
<name>A0A3M8AH21_9MICO</name>
<keyword evidence="2" id="KW-1185">Reference proteome</keyword>
<dbReference type="Proteomes" id="UP000275048">
    <property type="component" value="Unassembled WGS sequence"/>
</dbReference>
<comment type="caution">
    <text evidence="1">The sequence shown here is derived from an EMBL/GenBank/DDBJ whole genome shotgun (WGS) entry which is preliminary data.</text>
</comment>
<proteinExistence type="predicted"/>
<organism evidence="1 2">
    <name type="scientific">Agromyces tardus</name>
    <dbReference type="NCBI Taxonomy" id="2583849"/>
    <lineage>
        <taxon>Bacteria</taxon>
        <taxon>Bacillati</taxon>
        <taxon>Actinomycetota</taxon>
        <taxon>Actinomycetes</taxon>
        <taxon>Micrococcales</taxon>
        <taxon>Microbacteriaceae</taxon>
        <taxon>Agromyces</taxon>
    </lineage>
</organism>